<dbReference type="InterPro" id="IPR003593">
    <property type="entry name" value="AAA+_ATPase"/>
</dbReference>
<feature type="domain" description="ABC transporter" evidence="9">
    <location>
        <begin position="26"/>
        <end position="267"/>
    </location>
</feature>
<dbReference type="InterPro" id="IPR050352">
    <property type="entry name" value="ABCG_transporters"/>
</dbReference>
<proteinExistence type="predicted"/>
<dbReference type="InterPro" id="IPR017871">
    <property type="entry name" value="ABC_transporter-like_CS"/>
</dbReference>
<dbReference type="GO" id="GO:0016887">
    <property type="term" value="F:ATP hydrolysis activity"/>
    <property type="evidence" value="ECO:0007669"/>
    <property type="project" value="InterPro"/>
</dbReference>
<evidence type="ECO:0000256" key="5">
    <source>
        <dbReference type="ARBA" id="ARBA00022840"/>
    </source>
</evidence>
<reference evidence="10 11" key="1">
    <citation type="journal article" date="2015" name="Genome Biol. Evol.">
        <title>Comparative Genomics of a Bacterivorous Green Alga Reveals Evolutionary Causalities and Consequences of Phago-Mixotrophic Mode of Nutrition.</title>
        <authorList>
            <person name="Burns J.A."/>
            <person name="Paasch A."/>
            <person name="Narechania A."/>
            <person name="Kim E."/>
        </authorList>
    </citation>
    <scope>NUCLEOTIDE SEQUENCE [LARGE SCALE GENOMIC DNA]</scope>
    <source>
        <strain evidence="10 11">PLY_AMNH</strain>
    </source>
</reference>
<dbReference type="GO" id="GO:0140359">
    <property type="term" value="F:ABC-type transporter activity"/>
    <property type="evidence" value="ECO:0007669"/>
    <property type="project" value="InterPro"/>
</dbReference>
<protein>
    <recommendedName>
        <fullName evidence="9">ABC transporter domain-containing protein</fullName>
    </recommendedName>
</protein>
<evidence type="ECO:0000256" key="3">
    <source>
        <dbReference type="ARBA" id="ARBA00022692"/>
    </source>
</evidence>
<feature type="transmembrane region" description="Helical" evidence="8">
    <location>
        <begin position="487"/>
        <end position="508"/>
    </location>
</feature>
<evidence type="ECO:0000313" key="10">
    <source>
        <dbReference type="EMBL" id="KAK3284935.1"/>
    </source>
</evidence>
<dbReference type="EMBL" id="LGRX02002085">
    <property type="protein sequence ID" value="KAK3284935.1"/>
    <property type="molecule type" value="Genomic_DNA"/>
</dbReference>
<evidence type="ECO:0000256" key="4">
    <source>
        <dbReference type="ARBA" id="ARBA00022741"/>
    </source>
</evidence>
<sequence>MDTEGSVELAEVRDVESFGKRDAHEFCFRDCRFTVSTKAGEKSVLKGITGSARSGEVLAIMGPSGAGKTQLMNLLSLIDGPGAVSGDVTLNGKPFTRELFMKYAGQVPQADFHWAFLTCRETVQVAADLLNIPQAEREKRVAKIMKRTGLEGCSDVRVGNQFIPGLSGGQKRRLSLAVLLIRRPALVFLDEPTSGLDAAAACQIMNFVAELARDLHIIVVATIHQPSATVFAGFHGAMVLSDGRVAYQGAAQSLITYLDRIEKPLPSEMGVAEWCLDLVNREFTDPTEVDRLLDVWSENEAEFCGGRGEAPPPTPMTEVESLGSSMLHEVAVLLKRHAVLTIRDPTIYLGRAFVNLFACLFFSIVYIESRNYNQEQATYHMFLVMWLCGVPACMGIIAVFAFNIEFHSIKAEVKNGMYRATSYLVAKSILEVPMMFILSIFAISCSAYGVSNYNGDYYFEFMLVFTAMLWSFECMAQAMSVSFDNPLLGAMGFMNMWFCSFLFAGIMVPEKDVPWPFKAMIYLFPFRYSLASLIYLDFHDTTFDGAYLDANDPRGYSCTDSTTWCYGYTGKQVLDSLGQTYKTISSEDHTVRDFSLLLAIGAFFKLQYLVIFVQKSAAHRVPIKTAIKA</sequence>
<dbReference type="Gene3D" id="3.40.50.300">
    <property type="entry name" value="P-loop containing nucleotide triphosphate hydrolases"/>
    <property type="match status" value="1"/>
</dbReference>
<keyword evidence="6 8" id="KW-1133">Transmembrane helix</keyword>
<feature type="transmembrane region" description="Helical" evidence="8">
    <location>
        <begin position="348"/>
        <end position="367"/>
    </location>
</feature>
<keyword evidence="3 8" id="KW-0812">Transmembrane</keyword>
<dbReference type="SMART" id="SM00382">
    <property type="entry name" value="AAA"/>
    <property type="match status" value="1"/>
</dbReference>
<feature type="transmembrane region" description="Helical" evidence="8">
    <location>
        <begin position="424"/>
        <end position="450"/>
    </location>
</feature>
<gene>
    <name evidence="10" type="ORF">CYMTET_7438</name>
</gene>
<dbReference type="AlphaFoldDB" id="A0AAE0GV02"/>
<keyword evidence="2" id="KW-0813">Transport</keyword>
<feature type="transmembrane region" description="Helical" evidence="8">
    <location>
        <begin position="520"/>
        <end position="538"/>
    </location>
</feature>
<feature type="transmembrane region" description="Helical" evidence="8">
    <location>
        <begin position="379"/>
        <end position="404"/>
    </location>
</feature>
<dbReference type="Pfam" id="PF00005">
    <property type="entry name" value="ABC_tran"/>
    <property type="match status" value="1"/>
</dbReference>
<dbReference type="Pfam" id="PF01061">
    <property type="entry name" value="ABC2_membrane"/>
    <property type="match status" value="1"/>
</dbReference>
<evidence type="ECO:0000313" key="11">
    <source>
        <dbReference type="Proteomes" id="UP001190700"/>
    </source>
</evidence>
<feature type="transmembrane region" description="Helical" evidence="8">
    <location>
        <begin position="594"/>
        <end position="613"/>
    </location>
</feature>
<dbReference type="PROSITE" id="PS50893">
    <property type="entry name" value="ABC_TRANSPORTER_2"/>
    <property type="match status" value="1"/>
</dbReference>
<keyword evidence="4" id="KW-0547">Nucleotide-binding</keyword>
<dbReference type="PROSITE" id="PS00211">
    <property type="entry name" value="ABC_TRANSPORTER_1"/>
    <property type="match status" value="1"/>
</dbReference>
<dbReference type="Proteomes" id="UP001190700">
    <property type="component" value="Unassembled WGS sequence"/>
</dbReference>
<accession>A0AAE0GV02</accession>
<dbReference type="PANTHER" id="PTHR48041">
    <property type="entry name" value="ABC TRANSPORTER G FAMILY MEMBER 28"/>
    <property type="match status" value="1"/>
</dbReference>
<keyword evidence="7 8" id="KW-0472">Membrane</keyword>
<dbReference type="InterPro" id="IPR027417">
    <property type="entry name" value="P-loop_NTPase"/>
</dbReference>
<organism evidence="10 11">
    <name type="scientific">Cymbomonas tetramitiformis</name>
    <dbReference type="NCBI Taxonomy" id="36881"/>
    <lineage>
        <taxon>Eukaryota</taxon>
        <taxon>Viridiplantae</taxon>
        <taxon>Chlorophyta</taxon>
        <taxon>Pyramimonadophyceae</taxon>
        <taxon>Pyramimonadales</taxon>
        <taxon>Pyramimonadaceae</taxon>
        <taxon>Cymbomonas</taxon>
    </lineage>
</organism>
<keyword evidence="11" id="KW-1185">Reference proteome</keyword>
<comment type="subcellular location">
    <subcellularLocation>
        <location evidence="1">Membrane</location>
        <topology evidence="1">Multi-pass membrane protein</topology>
    </subcellularLocation>
</comment>
<dbReference type="InterPro" id="IPR003439">
    <property type="entry name" value="ABC_transporter-like_ATP-bd"/>
</dbReference>
<comment type="caution">
    <text evidence="10">The sequence shown here is derived from an EMBL/GenBank/DDBJ whole genome shotgun (WGS) entry which is preliminary data.</text>
</comment>
<evidence type="ECO:0000256" key="7">
    <source>
        <dbReference type="ARBA" id="ARBA00023136"/>
    </source>
</evidence>
<evidence type="ECO:0000256" key="2">
    <source>
        <dbReference type="ARBA" id="ARBA00022448"/>
    </source>
</evidence>
<dbReference type="GO" id="GO:0005524">
    <property type="term" value="F:ATP binding"/>
    <property type="evidence" value="ECO:0007669"/>
    <property type="project" value="UniProtKB-KW"/>
</dbReference>
<dbReference type="PANTHER" id="PTHR48041:SF139">
    <property type="entry name" value="PROTEIN SCARLET"/>
    <property type="match status" value="1"/>
</dbReference>
<evidence type="ECO:0000259" key="9">
    <source>
        <dbReference type="PROSITE" id="PS50893"/>
    </source>
</evidence>
<feature type="transmembrane region" description="Helical" evidence="8">
    <location>
        <begin position="457"/>
        <end position="481"/>
    </location>
</feature>
<evidence type="ECO:0000256" key="1">
    <source>
        <dbReference type="ARBA" id="ARBA00004141"/>
    </source>
</evidence>
<evidence type="ECO:0000256" key="6">
    <source>
        <dbReference type="ARBA" id="ARBA00022989"/>
    </source>
</evidence>
<dbReference type="GO" id="GO:0016020">
    <property type="term" value="C:membrane"/>
    <property type="evidence" value="ECO:0007669"/>
    <property type="project" value="UniProtKB-SubCell"/>
</dbReference>
<name>A0AAE0GV02_9CHLO</name>
<dbReference type="SUPFAM" id="SSF52540">
    <property type="entry name" value="P-loop containing nucleoside triphosphate hydrolases"/>
    <property type="match status" value="1"/>
</dbReference>
<dbReference type="InterPro" id="IPR013525">
    <property type="entry name" value="ABC2_TM"/>
</dbReference>
<keyword evidence="5" id="KW-0067">ATP-binding</keyword>
<evidence type="ECO:0000256" key="8">
    <source>
        <dbReference type="SAM" id="Phobius"/>
    </source>
</evidence>